<protein>
    <submittedName>
        <fullName evidence="1">Uncharacterized protein</fullName>
    </submittedName>
</protein>
<reference evidence="1" key="2">
    <citation type="submission" date="2013-05" db="EMBL/GenBank/DDBJ databases">
        <authorList>
            <person name="Carter J.-M."/>
            <person name="Baker S.C."/>
            <person name="Pink R."/>
            <person name="Carter D.R.F."/>
            <person name="Collins A."/>
            <person name="Tomlin J."/>
            <person name="Gibbs M."/>
            <person name="Breuker C.J."/>
        </authorList>
    </citation>
    <scope>NUCLEOTIDE SEQUENCE</scope>
    <source>
        <tissue evidence="1">Ovary</tissue>
    </source>
</reference>
<reference evidence="1" key="1">
    <citation type="journal article" date="2013" name="BMC Genomics">
        <title>Unscrambling butterfly oogenesis.</title>
        <authorList>
            <person name="Carter J.M."/>
            <person name="Baker S.C."/>
            <person name="Pink R."/>
            <person name="Carter D.R."/>
            <person name="Collins A."/>
            <person name="Tomlin J."/>
            <person name="Gibbs M."/>
            <person name="Breuker C.J."/>
        </authorList>
    </citation>
    <scope>NUCLEOTIDE SEQUENCE</scope>
    <source>
        <tissue evidence="1">Ovary</tissue>
    </source>
</reference>
<sequence length="78" mass="9291">MRHRRVPLGPITTYYKHLNITFLNFNIFLWSAKDCSLLVHMCFTNVVKPIPSFYEKPEKYESDTPYLGRKGRNSYFAK</sequence>
<name>S4PBT1_9NEOP</name>
<dbReference type="AlphaFoldDB" id="S4PBT1"/>
<proteinExistence type="predicted"/>
<organism evidence="1">
    <name type="scientific">Pararge aegeria</name>
    <name type="common">speckled wood butterfly</name>
    <dbReference type="NCBI Taxonomy" id="116150"/>
    <lineage>
        <taxon>Eukaryota</taxon>
        <taxon>Metazoa</taxon>
        <taxon>Ecdysozoa</taxon>
        <taxon>Arthropoda</taxon>
        <taxon>Hexapoda</taxon>
        <taxon>Insecta</taxon>
        <taxon>Pterygota</taxon>
        <taxon>Neoptera</taxon>
        <taxon>Endopterygota</taxon>
        <taxon>Lepidoptera</taxon>
        <taxon>Glossata</taxon>
        <taxon>Ditrysia</taxon>
        <taxon>Papilionoidea</taxon>
        <taxon>Nymphalidae</taxon>
        <taxon>Satyrinae</taxon>
        <taxon>Satyrini</taxon>
        <taxon>Parargina</taxon>
        <taxon>Pararge</taxon>
    </lineage>
</organism>
<dbReference type="EMBL" id="GAIX01008180">
    <property type="protein sequence ID" value="JAA84380.1"/>
    <property type="molecule type" value="Transcribed_RNA"/>
</dbReference>
<accession>S4PBT1</accession>
<evidence type="ECO:0000313" key="1">
    <source>
        <dbReference type="EMBL" id="JAA84380.1"/>
    </source>
</evidence>